<dbReference type="GO" id="GO:0005634">
    <property type="term" value="C:nucleus"/>
    <property type="evidence" value="ECO:0007669"/>
    <property type="project" value="TreeGrafter"/>
</dbReference>
<feature type="domain" description="PARP catalytic" evidence="2">
    <location>
        <begin position="1"/>
        <end position="95"/>
    </location>
</feature>
<sequence length="95" mass="10969">MCNSTDIRDYFSQEKSMINNQKRLGDSKPVDKRYLFHGTDSMNTARGICINNFDFRLCGKNATVYGKGAYFARDASYSHNYTKPSPKLNRFMFMA</sequence>
<evidence type="ECO:0000313" key="3">
    <source>
        <dbReference type="EMBL" id="KAH3741067.1"/>
    </source>
</evidence>
<dbReference type="AlphaFoldDB" id="A0A9D4I274"/>
<keyword evidence="1" id="KW-0808">Transferase</keyword>
<keyword evidence="4" id="KW-1185">Reference proteome</keyword>
<name>A0A9D4I274_DREPO</name>
<protein>
    <recommendedName>
        <fullName evidence="1">Poly [ADP-ribose] polymerase</fullName>
        <shortName evidence="1">PARP</shortName>
        <ecNumber evidence="1">2.4.2.-</ecNumber>
    </recommendedName>
</protein>
<dbReference type="GO" id="GO:0003950">
    <property type="term" value="F:NAD+ poly-ADP-ribosyltransferase activity"/>
    <property type="evidence" value="ECO:0007669"/>
    <property type="project" value="UniProtKB-UniRule"/>
</dbReference>
<accession>A0A9D4I274</accession>
<dbReference type="PROSITE" id="PS51059">
    <property type="entry name" value="PARP_CATALYTIC"/>
    <property type="match status" value="1"/>
</dbReference>
<dbReference type="EMBL" id="JAIWYP010000011">
    <property type="protein sequence ID" value="KAH3741067.1"/>
    <property type="molecule type" value="Genomic_DNA"/>
</dbReference>
<evidence type="ECO:0000259" key="2">
    <source>
        <dbReference type="PROSITE" id="PS51059"/>
    </source>
</evidence>
<comment type="caution">
    <text evidence="3">The sequence shown here is derived from an EMBL/GenBank/DDBJ whole genome shotgun (WGS) entry which is preliminary data.</text>
</comment>
<evidence type="ECO:0000313" key="4">
    <source>
        <dbReference type="Proteomes" id="UP000828390"/>
    </source>
</evidence>
<dbReference type="InterPro" id="IPR012317">
    <property type="entry name" value="Poly(ADP-ribose)pol_cat_dom"/>
</dbReference>
<proteinExistence type="predicted"/>
<dbReference type="Pfam" id="PF00644">
    <property type="entry name" value="PARP"/>
    <property type="match status" value="1"/>
</dbReference>
<organism evidence="3 4">
    <name type="scientific">Dreissena polymorpha</name>
    <name type="common">Zebra mussel</name>
    <name type="synonym">Mytilus polymorpha</name>
    <dbReference type="NCBI Taxonomy" id="45954"/>
    <lineage>
        <taxon>Eukaryota</taxon>
        <taxon>Metazoa</taxon>
        <taxon>Spiralia</taxon>
        <taxon>Lophotrochozoa</taxon>
        <taxon>Mollusca</taxon>
        <taxon>Bivalvia</taxon>
        <taxon>Autobranchia</taxon>
        <taxon>Heteroconchia</taxon>
        <taxon>Euheterodonta</taxon>
        <taxon>Imparidentia</taxon>
        <taxon>Neoheterodontei</taxon>
        <taxon>Myida</taxon>
        <taxon>Dreissenoidea</taxon>
        <taxon>Dreissenidae</taxon>
        <taxon>Dreissena</taxon>
    </lineage>
</organism>
<dbReference type="PANTHER" id="PTHR45740">
    <property type="entry name" value="POLY [ADP-RIBOSE] POLYMERASE"/>
    <property type="match status" value="1"/>
</dbReference>
<dbReference type="Gene3D" id="3.90.228.10">
    <property type="match status" value="1"/>
</dbReference>
<dbReference type="InterPro" id="IPR051712">
    <property type="entry name" value="ARTD-AVP"/>
</dbReference>
<gene>
    <name evidence="3" type="ORF">DPMN_047785</name>
</gene>
<dbReference type="Proteomes" id="UP000828390">
    <property type="component" value="Unassembled WGS sequence"/>
</dbReference>
<reference evidence="3" key="2">
    <citation type="submission" date="2020-11" db="EMBL/GenBank/DDBJ databases">
        <authorList>
            <person name="McCartney M.A."/>
            <person name="Auch B."/>
            <person name="Kono T."/>
            <person name="Mallez S."/>
            <person name="Becker A."/>
            <person name="Gohl D.M."/>
            <person name="Silverstein K.A.T."/>
            <person name="Koren S."/>
            <person name="Bechman K.B."/>
            <person name="Herman A."/>
            <person name="Abrahante J.E."/>
            <person name="Garbe J."/>
        </authorList>
    </citation>
    <scope>NUCLEOTIDE SEQUENCE</scope>
    <source>
        <strain evidence="3">Duluth1</strain>
        <tissue evidence="3">Whole animal</tissue>
    </source>
</reference>
<keyword evidence="1" id="KW-0328">Glycosyltransferase</keyword>
<dbReference type="EC" id="2.4.2.-" evidence="1"/>
<dbReference type="PANTHER" id="PTHR45740:SF2">
    <property type="entry name" value="POLY [ADP-RIBOSE] POLYMERASE"/>
    <property type="match status" value="1"/>
</dbReference>
<reference evidence="3" key="1">
    <citation type="journal article" date="2019" name="bioRxiv">
        <title>The Genome of the Zebra Mussel, Dreissena polymorpha: A Resource for Invasive Species Research.</title>
        <authorList>
            <person name="McCartney M.A."/>
            <person name="Auch B."/>
            <person name="Kono T."/>
            <person name="Mallez S."/>
            <person name="Zhang Y."/>
            <person name="Obille A."/>
            <person name="Becker A."/>
            <person name="Abrahante J.E."/>
            <person name="Garbe J."/>
            <person name="Badalamenti J.P."/>
            <person name="Herman A."/>
            <person name="Mangelson H."/>
            <person name="Liachko I."/>
            <person name="Sullivan S."/>
            <person name="Sone E.D."/>
            <person name="Koren S."/>
            <person name="Silverstein K.A.T."/>
            <person name="Beckman K.B."/>
            <person name="Gohl D.M."/>
        </authorList>
    </citation>
    <scope>NUCLEOTIDE SEQUENCE</scope>
    <source>
        <strain evidence="3">Duluth1</strain>
        <tissue evidence="3">Whole animal</tissue>
    </source>
</reference>
<dbReference type="GO" id="GO:1990404">
    <property type="term" value="F:NAD+-protein mono-ADP-ribosyltransferase activity"/>
    <property type="evidence" value="ECO:0007669"/>
    <property type="project" value="TreeGrafter"/>
</dbReference>
<evidence type="ECO:0000256" key="1">
    <source>
        <dbReference type="RuleBase" id="RU362114"/>
    </source>
</evidence>
<dbReference type="SUPFAM" id="SSF56399">
    <property type="entry name" value="ADP-ribosylation"/>
    <property type="match status" value="1"/>
</dbReference>
<keyword evidence="1" id="KW-0520">NAD</keyword>